<protein>
    <submittedName>
        <fullName evidence="1">Uncharacterized protein</fullName>
    </submittedName>
</protein>
<dbReference type="EMBL" id="JAAXOQ010000018">
    <property type="protein sequence ID" value="NKY19453.1"/>
    <property type="molecule type" value="Genomic_DNA"/>
</dbReference>
<dbReference type="Proteomes" id="UP000582646">
    <property type="component" value="Unassembled WGS sequence"/>
</dbReference>
<dbReference type="RefSeq" id="WP_168546450.1">
    <property type="nucleotide sequence ID" value="NZ_BAAAKS010000044.1"/>
</dbReference>
<dbReference type="AlphaFoldDB" id="A0A846X2R9"/>
<comment type="caution">
    <text evidence="1">The sequence shown here is derived from an EMBL/GenBank/DDBJ whole genome shotgun (WGS) entry which is preliminary data.</text>
</comment>
<keyword evidence="2" id="KW-1185">Reference proteome</keyword>
<gene>
    <name evidence="1" type="ORF">HF999_13890</name>
</gene>
<accession>A0A846X2R9</accession>
<sequence>MTTALHALAAEAVGRGLPVNLSLSPLPSLLIGHGRGIITVIATATTWEATATYNAWTRPITGRDLVGAVTAHLDAHTGTGASRKGITGPWIGAAA</sequence>
<name>A0A846X2R9_9ACTN</name>
<evidence type="ECO:0000313" key="2">
    <source>
        <dbReference type="Proteomes" id="UP000582646"/>
    </source>
</evidence>
<proteinExistence type="predicted"/>
<organism evidence="1 2">
    <name type="scientific">Tsukamurella spumae</name>
    <dbReference type="NCBI Taxonomy" id="44753"/>
    <lineage>
        <taxon>Bacteria</taxon>
        <taxon>Bacillati</taxon>
        <taxon>Actinomycetota</taxon>
        <taxon>Actinomycetes</taxon>
        <taxon>Mycobacteriales</taxon>
        <taxon>Tsukamurellaceae</taxon>
        <taxon>Tsukamurella</taxon>
    </lineage>
</organism>
<reference evidence="1 2" key="1">
    <citation type="submission" date="2020-04" db="EMBL/GenBank/DDBJ databases">
        <title>MicrobeNet Type strains.</title>
        <authorList>
            <person name="Nicholson A.C."/>
        </authorList>
    </citation>
    <scope>NUCLEOTIDE SEQUENCE [LARGE SCALE GENOMIC DNA]</scope>
    <source>
        <strain evidence="1 2">DSM 44113</strain>
    </source>
</reference>
<evidence type="ECO:0000313" key="1">
    <source>
        <dbReference type="EMBL" id="NKY19453.1"/>
    </source>
</evidence>